<protein>
    <submittedName>
        <fullName evidence="1">Uncharacterized protein</fullName>
    </submittedName>
</protein>
<dbReference type="EMBL" id="LVJZ01000003">
    <property type="protein sequence ID" value="ODB97790.1"/>
    <property type="molecule type" value="Genomic_DNA"/>
</dbReference>
<dbReference type="RefSeq" id="WP_069024633.1">
    <property type="nucleotide sequence ID" value="NZ_LVJZ01000003.1"/>
</dbReference>
<dbReference type="Proteomes" id="UP000094849">
    <property type="component" value="Unassembled WGS sequence"/>
</dbReference>
<gene>
    <name evidence="1" type="ORF">A3196_14110</name>
</gene>
<proteinExistence type="predicted"/>
<dbReference type="AlphaFoldDB" id="A0A1E2UST1"/>
<comment type="caution">
    <text evidence="1">The sequence shown here is derived from an EMBL/GenBank/DDBJ whole genome shotgun (WGS) entry which is preliminary data.</text>
</comment>
<keyword evidence="2" id="KW-1185">Reference proteome</keyword>
<dbReference type="STRING" id="1818881.A3196_14110"/>
<accession>A0A1E2UST1</accession>
<name>A0A1E2UST1_9GAMM</name>
<evidence type="ECO:0000313" key="2">
    <source>
        <dbReference type="Proteomes" id="UP000094849"/>
    </source>
</evidence>
<reference evidence="1 2" key="1">
    <citation type="submission" date="2016-03" db="EMBL/GenBank/DDBJ databases">
        <title>Chemosynthetic sulphur-oxidizing symbionts of marine invertebrate animals are capable of nitrogen fixation.</title>
        <authorList>
            <person name="Petersen J.M."/>
            <person name="Kemper A."/>
            <person name="Gruber-Vodicka H."/>
            <person name="Cardini U."/>
            <person name="Geest Mvander."/>
            <person name="Kleiner M."/>
            <person name="Bulgheresi S."/>
            <person name="Fussmann M."/>
            <person name="Herbold C."/>
            <person name="Seah B.K.B."/>
            <person name="Antony C.Paul."/>
            <person name="Liu D."/>
            <person name="Belitz A."/>
            <person name="Weber M."/>
        </authorList>
    </citation>
    <scope>NUCLEOTIDE SEQUENCE [LARGE SCALE GENOMIC DNA]</scope>
    <source>
        <strain evidence="1">G_D</strain>
    </source>
</reference>
<evidence type="ECO:0000313" key="1">
    <source>
        <dbReference type="EMBL" id="ODB97790.1"/>
    </source>
</evidence>
<organism evidence="1 2">
    <name type="scientific">Candidatus Thiodiazotropha endoloripes</name>
    <dbReference type="NCBI Taxonomy" id="1818881"/>
    <lineage>
        <taxon>Bacteria</taxon>
        <taxon>Pseudomonadati</taxon>
        <taxon>Pseudomonadota</taxon>
        <taxon>Gammaproteobacteria</taxon>
        <taxon>Chromatiales</taxon>
        <taxon>Sedimenticolaceae</taxon>
        <taxon>Candidatus Thiodiazotropha</taxon>
    </lineage>
</organism>
<sequence>MNKSQISKLNKLNDLRVKKQEKQLKHSKYLYLESCEKVETRSCQINHLKKEKKGLLKYSKLETTLNSPTKREFVHIKRYWLYYDLEMHEYYLDQEIDERNTKHSQYERDKKIWYLQMLKKQKLSILHNNVCIEENAILDNSEDDINQENSIIGNYR</sequence>